<evidence type="ECO:0000313" key="1">
    <source>
        <dbReference type="EMBL" id="MFM9327244.1"/>
    </source>
</evidence>
<evidence type="ECO:0000313" key="2">
    <source>
        <dbReference type="Proteomes" id="UP001631969"/>
    </source>
</evidence>
<organism evidence="1 2">
    <name type="scientific">Paenibacillus mesotrionivorans</name>
    <dbReference type="NCBI Taxonomy" id="3160968"/>
    <lineage>
        <taxon>Bacteria</taxon>
        <taxon>Bacillati</taxon>
        <taxon>Bacillota</taxon>
        <taxon>Bacilli</taxon>
        <taxon>Bacillales</taxon>
        <taxon>Paenibacillaceae</taxon>
        <taxon>Paenibacillus</taxon>
    </lineage>
</organism>
<keyword evidence="2" id="KW-1185">Reference proteome</keyword>
<name>A0ACC7NRB8_9BACL</name>
<dbReference type="EMBL" id="JBJURJ010000002">
    <property type="protein sequence ID" value="MFM9327244.1"/>
    <property type="molecule type" value="Genomic_DNA"/>
</dbReference>
<accession>A0ACC7NRB8</accession>
<sequence>MNRILILDDERWVRTSLRRVVELTGLPVQVVHECADGLSALDWLKQESVELILADIRMPIMDGLAFIEQLRQIGGRQDVVIISGYDDFSYAQTAMRFGAMDYLLKPVEPDDMRKCLGKWLERNAEAAEQAGMPKLDAQEQSTFERVARCVREGLPGPLALKDIAAQVHLNPSYLSQLFKRHTGKAFSDYVAEARLEEAKRLLSRTSLRISDISDRLGYADLAYFSSVFKKYTGLPPSEYRKRCPQPTRDICCREK</sequence>
<dbReference type="Proteomes" id="UP001631969">
    <property type="component" value="Unassembled WGS sequence"/>
</dbReference>
<proteinExistence type="predicted"/>
<protein>
    <submittedName>
        <fullName evidence="1">Response regulator</fullName>
    </submittedName>
</protein>
<reference evidence="1" key="1">
    <citation type="submission" date="2024-12" db="EMBL/GenBank/DDBJ databases">
        <authorList>
            <person name="Wu N."/>
        </authorList>
    </citation>
    <scope>NUCLEOTIDE SEQUENCE</scope>
    <source>
        <strain evidence="1">P15</strain>
    </source>
</reference>
<gene>
    <name evidence="1" type="ORF">ACI1P1_02925</name>
</gene>
<comment type="caution">
    <text evidence="1">The sequence shown here is derived from an EMBL/GenBank/DDBJ whole genome shotgun (WGS) entry which is preliminary data.</text>
</comment>